<dbReference type="PANTHER" id="PTHR36435:SF1">
    <property type="entry name" value="CAAX AMINO TERMINAL PROTEASE FAMILY PROTEIN"/>
    <property type="match status" value="1"/>
</dbReference>
<dbReference type="AlphaFoldDB" id="A0A844FP20"/>
<comment type="similarity">
    <text evidence="1">Belongs to the UPF0177 family.</text>
</comment>
<dbReference type="GO" id="GO:0008237">
    <property type="term" value="F:metallopeptidase activity"/>
    <property type="evidence" value="ECO:0007669"/>
    <property type="project" value="UniProtKB-KW"/>
</dbReference>
<keyword evidence="4" id="KW-0482">Metalloprotease</keyword>
<keyword evidence="4" id="KW-0378">Hydrolase</keyword>
<organism evidence="4 5">
    <name type="scientific">Lactobacillus equicursoris</name>
    <dbReference type="NCBI Taxonomy" id="420645"/>
    <lineage>
        <taxon>Bacteria</taxon>
        <taxon>Bacillati</taxon>
        <taxon>Bacillota</taxon>
        <taxon>Bacilli</taxon>
        <taxon>Lactobacillales</taxon>
        <taxon>Lactobacillaceae</taxon>
        <taxon>Lactobacillus</taxon>
    </lineage>
</organism>
<sequence length="218" mass="25492">MKKIGHYLFYLMEIVVVFALYNTLQYFYFYPNIFDFGQAESFILALSTVLVFWMAFLLYKGQLEDKNEWGFNEAPHWRWHKVLVAFAGFFLMQLLYIVIMSAIGGGISQNQQNLNDLQETAGPTYKIMVAAIAPICEETIFRGMFFNLLFSHASQLNKWIGILASGFFFAFAHNPFWSPYLIVYWMMGSVLAWVYMTTKDLRYSMMTHIMWNLLSLIG</sequence>
<feature type="domain" description="CAAX prenyl protease 2/Lysostaphin resistance protein A-like" evidence="3">
    <location>
        <begin position="127"/>
        <end position="214"/>
    </location>
</feature>
<dbReference type="Proteomes" id="UP000452141">
    <property type="component" value="Unassembled WGS sequence"/>
</dbReference>
<dbReference type="RefSeq" id="WP_154487033.1">
    <property type="nucleotide sequence ID" value="NZ_VUMW01000017.1"/>
</dbReference>
<evidence type="ECO:0000313" key="4">
    <source>
        <dbReference type="EMBL" id="MST80127.1"/>
    </source>
</evidence>
<dbReference type="EMBL" id="VUMW01000017">
    <property type="protein sequence ID" value="MST80127.1"/>
    <property type="molecule type" value="Genomic_DNA"/>
</dbReference>
<keyword evidence="2" id="KW-0812">Transmembrane</keyword>
<evidence type="ECO:0000256" key="2">
    <source>
        <dbReference type="SAM" id="Phobius"/>
    </source>
</evidence>
<keyword evidence="2" id="KW-0472">Membrane</keyword>
<dbReference type="GO" id="GO:0006508">
    <property type="term" value="P:proteolysis"/>
    <property type="evidence" value="ECO:0007669"/>
    <property type="project" value="UniProtKB-KW"/>
</dbReference>
<dbReference type="PANTHER" id="PTHR36435">
    <property type="entry name" value="SLR1288 PROTEIN"/>
    <property type="match status" value="1"/>
</dbReference>
<protein>
    <submittedName>
        <fullName evidence="4">CPBP family intramembrane metalloprotease</fullName>
    </submittedName>
</protein>
<evidence type="ECO:0000256" key="1">
    <source>
        <dbReference type="ARBA" id="ARBA00009067"/>
    </source>
</evidence>
<name>A0A844FP20_9LACO</name>
<comment type="caution">
    <text evidence="4">The sequence shown here is derived from an EMBL/GenBank/DDBJ whole genome shotgun (WGS) entry which is preliminary data.</text>
</comment>
<evidence type="ECO:0000259" key="3">
    <source>
        <dbReference type="Pfam" id="PF02517"/>
    </source>
</evidence>
<accession>A0A844FP20</accession>
<feature type="transmembrane region" description="Helical" evidence="2">
    <location>
        <begin position="7"/>
        <end position="29"/>
    </location>
</feature>
<evidence type="ECO:0000313" key="5">
    <source>
        <dbReference type="Proteomes" id="UP000452141"/>
    </source>
</evidence>
<gene>
    <name evidence="4" type="ORF">FYJ61_06625</name>
</gene>
<dbReference type="GO" id="GO:0004175">
    <property type="term" value="F:endopeptidase activity"/>
    <property type="evidence" value="ECO:0007669"/>
    <property type="project" value="UniProtKB-ARBA"/>
</dbReference>
<dbReference type="InterPro" id="IPR052710">
    <property type="entry name" value="CAAX_protease"/>
</dbReference>
<keyword evidence="4" id="KW-0645">Protease</keyword>
<feature type="transmembrane region" description="Helical" evidence="2">
    <location>
        <begin position="41"/>
        <end position="61"/>
    </location>
</feature>
<feature type="transmembrane region" description="Helical" evidence="2">
    <location>
        <begin position="82"/>
        <end position="107"/>
    </location>
</feature>
<proteinExistence type="inferred from homology"/>
<keyword evidence="2" id="KW-1133">Transmembrane helix</keyword>
<dbReference type="GO" id="GO:0080120">
    <property type="term" value="P:CAAX-box protein maturation"/>
    <property type="evidence" value="ECO:0007669"/>
    <property type="project" value="UniProtKB-ARBA"/>
</dbReference>
<dbReference type="Pfam" id="PF02517">
    <property type="entry name" value="Rce1-like"/>
    <property type="match status" value="1"/>
</dbReference>
<reference evidence="4 5" key="1">
    <citation type="submission" date="2019-08" db="EMBL/GenBank/DDBJ databases">
        <title>In-depth cultivation of the pig gut microbiome towards novel bacterial diversity and tailored functional studies.</title>
        <authorList>
            <person name="Wylensek D."/>
            <person name="Hitch T.C.A."/>
            <person name="Clavel T."/>
        </authorList>
    </citation>
    <scope>NUCLEOTIDE SEQUENCE [LARGE SCALE GENOMIC DNA]</scope>
    <source>
        <strain evidence="4 5">WCA-470BD-2E</strain>
    </source>
</reference>
<dbReference type="InterPro" id="IPR003675">
    <property type="entry name" value="Rce1/LyrA-like_dom"/>
</dbReference>
<feature type="transmembrane region" description="Helical" evidence="2">
    <location>
        <begin position="179"/>
        <end position="196"/>
    </location>
</feature>